<dbReference type="Proteomes" id="UP000509658">
    <property type="component" value="Chromosome"/>
</dbReference>
<protein>
    <submittedName>
        <fullName evidence="1">Uncharacterized protein</fullName>
    </submittedName>
</protein>
<accession>A0A6N0HXE7</accession>
<evidence type="ECO:0000313" key="1">
    <source>
        <dbReference type="EMBL" id="QKQ26856.1"/>
    </source>
</evidence>
<reference evidence="1 2" key="1">
    <citation type="submission" date="2020-05" db="EMBL/GenBank/DDBJ databases">
        <title>Horizontal transmission and recombination maintain forever young bacterial symbiont genomes.</title>
        <authorList>
            <person name="Russell S.L."/>
            <person name="Pepper-Tunick E."/>
            <person name="Svedberg J."/>
            <person name="Byrne A."/>
            <person name="Ruelas Castillo J."/>
            <person name="Vollmers C."/>
            <person name="Beinart R.A."/>
            <person name="Corbett-Detig R."/>
        </authorList>
    </citation>
    <scope>NUCLEOTIDE SEQUENCE [LARGE SCALE GENOMIC DNA]</scope>
    <source>
        <strain evidence="1">Santa_Monica_outfall</strain>
    </source>
</reference>
<proteinExistence type="predicted"/>
<dbReference type="AlphaFoldDB" id="A0A6N0HXE7"/>
<gene>
    <name evidence="1" type="ORF">HUE57_11630</name>
</gene>
<organism evidence="1 2">
    <name type="scientific">Candidatus Reidiella endopervernicosa</name>
    <dbReference type="NCBI Taxonomy" id="2738883"/>
    <lineage>
        <taxon>Bacteria</taxon>
        <taxon>Pseudomonadati</taxon>
        <taxon>Pseudomonadota</taxon>
        <taxon>Gammaproteobacteria</taxon>
        <taxon>Candidatus Reidiella</taxon>
    </lineage>
</organism>
<evidence type="ECO:0000313" key="2">
    <source>
        <dbReference type="Proteomes" id="UP000509658"/>
    </source>
</evidence>
<dbReference type="RefSeq" id="WP_174673228.1">
    <property type="nucleotide sequence ID" value="NZ_CP054491.1"/>
</dbReference>
<sequence length="90" mass="9189">MKVGDAVTVSITAGKAGLSLNSGTINGVAVSGFTDLTGGNYSATYTVAEGHTDRAAGDTIPVASCWMMRPVTAGHLQHRASPNADSHRCQ</sequence>
<dbReference type="KEGG" id="rev:HUE57_11630"/>
<dbReference type="EMBL" id="CP054491">
    <property type="protein sequence ID" value="QKQ26856.1"/>
    <property type="molecule type" value="Genomic_DNA"/>
</dbReference>
<name>A0A6N0HXE7_9GAMM</name>
<keyword evidence="2" id="KW-1185">Reference proteome</keyword>